<evidence type="ECO:0000313" key="2">
    <source>
        <dbReference type="EMBL" id="GAA0568734.1"/>
    </source>
</evidence>
<dbReference type="InterPro" id="IPR010499">
    <property type="entry name" value="AraC_E-bd"/>
</dbReference>
<feature type="domain" description="AraC effector-binding" evidence="1">
    <location>
        <begin position="6"/>
        <end position="167"/>
    </location>
</feature>
<protein>
    <recommendedName>
        <fullName evidence="1">AraC effector-binding domain-containing protein</fullName>
    </recommendedName>
</protein>
<name>A0ABN1EKS2_9PROT</name>
<sequence>MGISFAPPRLEPFGPVVLAGLQRSHRVDRDRKEIGLDISAQWHALAAVAGSLPVLPPRLGYGVALHTPEGANRFDYFCGFPVDGLIYVPAELVALALPRLTVAVFEHHEHVSLLHSTTELIFATVLPMAEIEPADEDTCPAAFIQRYTERFDPATGLGGVEVLVPVKV</sequence>
<dbReference type="Proteomes" id="UP001499951">
    <property type="component" value="Unassembled WGS sequence"/>
</dbReference>
<reference evidence="2 3" key="1">
    <citation type="journal article" date="2019" name="Int. J. Syst. Evol. Microbiol.">
        <title>The Global Catalogue of Microorganisms (GCM) 10K type strain sequencing project: providing services to taxonomists for standard genome sequencing and annotation.</title>
        <authorList>
            <consortium name="The Broad Institute Genomics Platform"/>
            <consortium name="The Broad Institute Genome Sequencing Center for Infectious Disease"/>
            <person name="Wu L."/>
            <person name="Ma J."/>
        </authorList>
    </citation>
    <scope>NUCLEOTIDE SEQUENCE [LARGE SCALE GENOMIC DNA]</scope>
    <source>
        <strain evidence="2 3">JCM 15089</strain>
    </source>
</reference>
<dbReference type="RefSeq" id="WP_166929830.1">
    <property type="nucleotide sequence ID" value="NZ_BAAADD010000004.1"/>
</dbReference>
<dbReference type="EMBL" id="BAAADD010000004">
    <property type="protein sequence ID" value="GAA0568734.1"/>
    <property type="molecule type" value="Genomic_DNA"/>
</dbReference>
<comment type="caution">
    <text evidence="2">The sequence shown here is derived from an EMBL/GenBank/DDBJ whole genome shotgun (WGS) entry which is preliminary data.</text>
</comment>
<keyword evidence="3" id="KW-1185">Reference proteome</keyword>
<organism evidence="2 3">
    <name type="scientific">Rhizomicrobium electricum</name>
    <dbReference type="NCBI Taxonomy" id="480070"/>
    <lineage>
        <taxon>Bacteria</taxon>
        <taxon>Pseudomonadati</taxon>
        <taxon>Pseudomonadota</taxon>
        <taxon>Alphaproteobacteria</taxon>
        <taxon>Micropepsales</taxon>
        <taxon>Micropepsaceae</taxon>
        <taxon>Rhizomicrobium</taxon>
    </lineage>
</organism>
<dbReference type="SUPFAM" id="SSF55136">
    <property type="entry name" value="Probable bacterial effector-binding domain"/>
    <property type="match status" value="1"/>
</dbReference>
<accession>A0ABN1EKS2</accession>
<evidence type="ECO:0000259" key="1">
    <source>
        <dbReference type="SMART" id="SM00871"/>
    </source>
</evidence>
<dbReference type="InterPro" id="IPR011256">
    <property type="entry name" value="Reg_factor_effector_dom_sf"/>
</dbReference>
<dbReference type="SMART" id="SM00871">
    <property type="entry name" value="AraC_E_bind"/>
    <property type="match status" value="1"/>
</dbReference>
<gene>
    <name evidence="2" type="ORF">GCM10008942_16680</name>
</gene>
<evidence type="ECO:0000313" key="3">
    <source>
        <dbReference type="Proteomes" id="UP001499951"/>
    </source>
</evidence>
<proteinExistence type="predicted"/>
<dbReference type="Gene3D" id="3.20.80.10">
    <property type="entry name" value="Regulatory factor, effector binding domain"/>
    <property type="match status" value="1"/>
</dbReference>